<keyword evidence="1" id="KW-0732">Signal</keyword>
<name>A0A9D9N0T9_9BACT</name>
<reference evidence="2" key="2">
    <citation type="journal article" date="2021" name="PeerJ">
        <title>Extensive microbial diversity within the chicken gut microbiome revealed by metagenomics and culture.</title>
        <authorList>
            <person name="Gilroy R."/>
            <person name="Ravi A."/>
            <person name="Getino M."/>
            <person name="Pursley I."/>
            <person name="Horton D.L."/>
            <person name="Alikhan N.F."/>
            <person name="Baker D."/>
            <person name="Gharbi K."/>
            <person name="Hall N."/>
            <person name="Watson M."/>
            <person name="Adriaenssens E.M."/>
            <person name="Foster-Nyarko E."/>
            <person name="Jarju S."/>
            <person name="Secka A."/>
            <person name="Antonio M."/>
            <person name="Oren A."/>
            <person name="Chaudhuri R.R."/>
            <person name="La Ragione R."/>
            <person name="Hildebrand F."/>
            <person name="Pallen M.J."/>
        </authorList>
    </citation>
    <scope>NUCLEOTIDE SEQUENCE</scope>
    <source>
        <strain evidence="2">B1-3475</strain>
    </source>
</reference>
<dbReference type="AlphaFoldDB" id="A0A9D9N0T9"/>
<feature type="signal peptide" evidence="1">
    <location>
        <begin position="1"/>
        <end position="20"/>
    </location>
</feature>
<protein>
    <recommendedName>
        <fullName evidence="4">BACON domain-containing protein</fullName>
    </recommendedName>
</protein>
<proteinExistence type="predicted"/>
<organism evidence="2 3">
    <name type="scientific">Candidatus Cryptobacteroides intestinigallinarum</name>
    <dbReference type="NCBI Taxonomy" id="2840767"/>
    <lineage>
        <taxon>Bacteria</taxon>
        <taxon>Pseudomonadati</taxon>
        <taxon>Bacteroidota</taxon>
        <taxon>Bacteroidia</taxon>
        <taxon>Bacteroidales</taxon>
        <taxon>Candidatus Cryptobacteroides</taxon>
    </lineage>
</organism>
<sequence length="728" mass="79860">MRILIRFLLFLSLASPFLVTGCAREEVSYPEISFSPVPSVSPDGGEYEIPFTIRNAFEYAIMRCASDQPWLHDVECLDDRIVFVADMNDGLEPRSAKLKVTYPECDDIVLKVTQEAYDQTGGMKINISVELTGARTAKAGFSPLDKEQTYYTGYTLESDILSYGGDDAAFMQGLVEQMEQEALQTGLRLNAVIRKYVVSGDSSMDIEGLQPETDYCVFAFSLDTDGTFHDNLTVETFRSGSFEYPGATFSISVKERGQSSLGLVFAPDTDGITYIPSIIPVSEYESVMGSSDELLMAAEIQECQAMIDYYASYGITWTFLDFTSTGVSETEFDGLLPGHEYYAYAFGIDADGVPVTPLSKQKVSTEPVTVTDDCTFSLSFSDIRSQSIDVTVVPSNPSTRYYLYLADSGILVQNTPEDIAALIINMASESGINWADSPYVRTGTQTLDSTEDLNAVQLQADTEYTVFVFGINAEGERTTEVSYASCRTARVQSSDMTISFTIRDLRPGSATVTYVPSADEPYLYGCVEKSVYDGYPDDASFIGAMVVEAGQNGTLIPVTGEYTQTYGGNILRADREYVVYAFGYAGGVSTGLFMDVFRTPERVFSSASLDITWSIRDGNELYAENPQQNFDFQNNAAITFTVTPSGASSWYFSGFGNSRSYLESLDEEELLYTIYSNGRKNYNKTAVTYAVAWNSVLCGAGYGMDAGGNEGKPVIVEVQVPPSAAYLK</sequence>
<evidence type="ECO:0008006" key="4">
    <source>
        <dbReference type="Google" id="ProtNLM"/>
    </source>
</evidence>
<dbReference type="PROSITE" id="PS51257">
    <property type="entry name" value="PROKAR_LIPOPROTEIN"/>
    <property type="match status" value="1"/>
</dbReference>
<evidence type="ECO:0000256" key="1">
    <source>
        <dbReference type="SAM" id="SignalP"/>
    </source>
</evidence>
<evidence type="ECO:0000313" key="3">
    <source>
        <dbReference type="Proteomes" id="UP000823617"/>
    </source>
</evidence>
<gene>
    <name evidence="2" type="ORF">IAC08_07180</name>
</gene>
<evidence type="ECO:0000313" key="2">
    <source>
        <dbReference type="EMBL" id="MBO8456169.1"/>
    </source>
</evidence>
<accession>A0A9D9N0T9</accession>
<feature type="chain" id="PRO_5038976558" description="BACON domain-containing protein" evidence="1">
    <location>
        <begin position="21"/>
        <end position="728"/>
    </location>
</feature>
<comment type="caution">
    <text evidence="2">The sequence shown here is derived from an EMBL/GenBank/DDBJ whole genome shotgun (WGS) entry which is preliminary data.</text>
</comment>
<dbReference type="Proteomes" id="UP000823617">
    <property type="component" value="Unassembled WGS sequence"/>
</dbReference>
<reference evidence="2" key="1">
    <citation type="submission" date="2020-10" db="EMBL/GenBank/DDBJ databases">
        <authorList>
            <person name="Gilroy R."/>
        </authorList>
    </citation>
    <scope>NUCLEOTIDE SEQUENCE</scope>
    <source>
        <strain evidence="2">B1-3475</strain>
    </source>
</reference>
<dbReference type="EMBL" id="JADIMK010000074">
    <property type="protein sequence ID" value="MBO8456169.1"/>
    <property type="molecule type" value="Genomic_DNA"/>
</dbReference>